<evidence type="ECO:0000256" key="3">
    <source>
        <dbReference type="ARBA" id="ARBA00023125"/>
    </source>
</evidence>
<feature type="compositionally biased region" description="Polar residues" evidence="6">
    <location>
        <begin position="323"/>
        <end position="343"/>
    </location>
</feature>
<dbReference type="PANTHER" id="PTHR31744:SF219">
    <property type="entry name" value="NAC DOMAIN-CONTAINING PROTEIN 4"/>
    <property type="match status" value="1"/>
</dbReference>
<proteinExistence type="predicted"/>
<keyword evidence="5" id="KW-0539">Nucleus</keyword>
<dbReference type="FunFam" id="2.170.150.80:FF:000006">
    <property type="entry name" value="NAC domain-containing protein 100-like"/>
    <property type="match status" value="1"/>
</dbReference>
<dbReference type="InterPro" id="IPR003441">
    <property type="entry name" value="NAC-dom"/>
</dbReference>
<keyword evidence="3" id="KW-0238">DNA-binding</keyword>
<dbReference type="SUPFAM" id="SSF101941">
    <property type="entry name" value="NAC domain"/>
    <property type="match status" value="1"/>
</dbReference>
<dbReference type="Gramene" id="EES10946">
    <property type="protein sequence ID" value="EES10946"/>
    <property type="gene ID" value="SORBI_3006G107400"/>
</dbReference>
<dbReference type="GO" id="GO:0003677">
    <property type="term" value="F:DNA binding"/>
    <property type="evidence" value="ECO:0007669"/>
    <property type="project" value="UniProtKB-KW"/>
</dbReference>
<dbReference type="PANTHER" id="PTHR31744">
    <property type="entry name" value="PROTEIN CUP-SHAPED COTYLEDON 2-RELATED"/>
    <property type="match status" value="1"/>
</dbReference>
<organism evidence="8 9">
    <name type="scientific">Sorghum bicolor</name>
    <name type="common">Sorghum</name>
    <name type="synonym">Sorghum vulgare</name>
    <dbReference type="NCBI Taxonomy" id="4558"/>
    <lineage>
        <taxon>Eukaryota</taxon>
        <taxon>Viridiplantae</taxon>
        <taxon>Streptophyta</taxon>
        <taxon>Embryophyta</taxon>
        <taxon>Tracheophyta</taxon>
        <taxon>Spermatophyta</taxon>
        <taxon>Magnoliopsida</taxon>
        <taxon>Liliopsida</taxon>
        <taxon>Poales</taxon>
        <taxon>Poaceae</taxon>
        <taxon>PACMAD clade</taxon>
        <taxon>Panicoideae</taxon>
        <taxon>Andropogonodae</taxon>
        <taxon>Andropogoneae</taxon>
        <taxon>Sorghinae</taxon>
        <taxon>Sorghum</taxon>
    </lineage>
</organism>
<evidence type="ECO:0000313" key="9">
    <source>
        <dbReference type="Proteomes" id="UP000807115"/>
    </source>
</evidence>
<evidence type="ECO:0000256" key="6">
    <source>
        <dbReference type="SAM" id="MobiDB-lite"/>
    </source>
</evidence>
<accession>A0A921QQK6</accession>
<dbReference type="InterPro" id="IPR036093">
    <property type="entry name" value="NAC_dom_sf"/>
</dbReference>
<dbReference type="PROSITE" id="PS51005">
    <property type="entry name" value="NAC"/>
    <property type="match status" value="1"/>
</dbReference>
<dbReference type="OrthoDB" id="1424968at2759"/>
<evidence type="ECO:0000256" key="5">
    <source>
        <dbReference type="ARBA" id="ARBA00023242"/>
    </source>
</evidence>
<reference evidence="8" key="1">
    <citation type="journal article" date="2019" name="BMC Genomics">
        <title>A new reference genome for Sorghum bicolor reveals high levels of sequence similarity between sweet and grain genotypes: implications for the genetics of sugar metabolism.</title>
        <authorList>
            <person name="Cooper E.A."/>
            <person name="Brenton Z.W."/>
            <person name="Flinn B.S."/>
            <person name="Jenkins J."/>
            <person name="Shu S."/>
            <person name="Flowers D."/>
            <person name="Luo F."/>
            <person name="Wang Y."/>
            <person name="Xia P."/>
            <person name="Barry K."/>
            <person name="Daum C."/>
            <person name="Lipzen A."/>
            <person name="Yoshinaga Y."/>
            <person name="Schmutz J."/>
            <person name="Saski C."/>
            <person name="Vermerris W."/>
            <person name="Kresovich S."/>
        </authorList>
    </citation>
    <scope>NUCLEOTIDE SEQUENCE</scope>
</reference>
<feature type="region of interest" description="Disordered" evidence="6">
    <location>
        <begin position="297"/>
        <end position="343"/>
    </location>
</feature>
<gene>
    <name evidence="8" type="ORF">BDA96_06G118700</name>
</gene>
<dbReference type="AlphaFoldDB" id="A0A921QQK6"/>
<evidence type="ECO:0000256" key="1">
    <source>
        <dbReference type="ARBA" id="ARBA00004123"/>
    </source>
</evidence>
<comment type="caution">
    <text evidence="8">The sequence shown here is derived from an EMBL/GenBank/DDBJ whole genome shotgun (WGS) entry which is preliminary data.</text>
</comment>
<name>A0A921QQK6_SORBI</name>
<sequence>MEQELHRPMELPPGFRFHPTDEELITHYLARKVADARFAALAVGEADLNKCEPWDLPSLAKMGEKEWYFFCLKDRKYPTGLRTNRATEAGYWKATGKDKDIFRGNGGKVLVGSKKTLVFYTGRAPKGEKSGWVMHEYRLHGKLHGAIVPPKAAAGSKNEWVLCRVFKKSLVVGGAAAAAPAAGKRGAMEMSKMNDDMAAISHLPPLMDVSGAGANVNPAAAAHVTCFSDALEGHQFFNQQQTPPEADATDHLGLAASSPFLLSGFAHYGPLHHGATSLVQLLEGSVVYAAAGGGGLPDMSNKQQQQPVPAPPCKVGGERERLSLSQDTGLTSDVNPEISSSSGAQRFDHDHLCWGY</sequence>
<dbReference type="KEGG" id="sbi:8057477"/>
<evidence type="ECO:0000256" key="4">
    <source>
        <dbReference type="ARBA" id="ARBA00023163"/>
    </source>
</evidence>
<keyword evidence="2" id="KW-0805">Transcription regulation</keyword>
<feature type="domain" description="NAC" evidence="7">
    <location>
        <begin position="11"/>
        <end position="168"/>
    </location>
</feature>
<evidence type="ECO:0000256" key="2">
    <source>
        <dbReference type="ARBA" id="ARBA00023015"/>
    </source>
</evidence>
<dbReference type="EMBL" id="CM027685">
    <property type="protein sequence ID" value="KAG0526127.1"/>
    <property type="molecule type" value="Genomic_DNA"/>
</dbReference>
<dbReference type="OMA" id="ETCNSHV"/>
<reference evidence="8" key="2">
    <citation type="submission" date="2020-10" db="EMBL/GenBank/DDBJ databases">
        <authorList>
            <person name="Cooper E.A."/>
            <person name="Brenton Z.W."/>
            <person name="Flinn B.S."/>
            <person name="Jenkins J."/>
            <person name="Shu S."/>
            <person name="Flowers D."/>
            <person name="Luo F."/>
            <person name="Wang Y."/>
            <person name="Xia P."/>
            <person name="Barry K."/>
            <person name="Daum C."/>
            <person name="Lipzen A."/>
            <person name="Yoshinaga Y."/>
            <person name="Schmutz J."/>
            <person name="Saski C."/>
            <person name="Vermerris W."/>
            <person name="Kresovich S."/>
        </authorList>
    </citation>
    <scope>NUCLEOTIDE SEQUENCE</scope>
</reference>
<comment type="subcellular location">
    <subcellularLocation>
        <location evidence="1">Nucleus</location>
    </subcellularLocation>
</comment>
<dbReference type="Gene3D" id="2.170.150.80">
    <property type="entry name" value="NAC domain"/>
    <property type="match status" value="1"/>
</dbReference>
<evidence type="ECO:0000259" key="7">
    <source>
        <dbReference type="PROSITE" id="PS51005"/>
    </source>
</evidence>
<dbReference type="GO" id="GO:0006355">
    <property type="term" value="P:regulation of DNA-templated transcription"/>
    <property type="evidence" value="ECO:0007669"/>
    <property type="project" value="InterPro"/>
</dbReference>
<keyword evidence="4" id="KW-0804">Transcription</keyword>
<dbReference type="Proteomes" id="UP000807115">
    <property type="component" value="Chromosome 6"/>
</dbReference>
<protein>
    <recommendedName>
        <fullName evidence="7">NAC domain-containing protein</fullName>
    </recommendedName>
</protein>
<evidence type="ECO:0000313" key="8">
    <source>
        <dbReference type="EMBL" id="KAG0526127.1"/>
    </source>
</evidence>
<dbReference type="Pfam" id="PF02365">
    <property type="entry name" value="NAM"/>
    <property type="match status" value="1"/>
</dbReference>
<dbReference type="GO" id="GO:0005634">
    <property type="term" value="C:nucleus"/>
    <property type="evidence" value="ECO:0007669"/>
    <property type="project" value="UniProtKB-SubCell"/>
</dbReference>